<dbReference type="KEGG" id="halg:HUG10_20195"/>
<keyword evidence="2" id="KW-1185">Reference proteome</keyword>
<gene>
    <name evidence="1" type="ORF">HUG10_20195</name>
</gene>
<dbReference type="EMBL" id="CP058531">
    <property type="protein sequence ID" value="QLG29929.1"/>
    <property type="molecule type" value="Genomic_DNA"/>
</dbReference>
<reference evidence="1 2" key="1">
    <citation type="submission" date="2020-07" db="EMBL/GenBank/DDBJ databases">
        <title>Gai3-2, isolated from salt lake.</title>
        <authorList>
            <person name="Cui H."/>
            <person name="Shi X."/>
        </authorList>
    </citation>
    <scope>NUCLEOTIDE SEQUENCE [LARGE SCALE GENOMIC DNA]</scope>
    <source>
        <strain evidence="1 2">Gai3-2</strain>
        <plasmid evidence="1 2">unnamed2</plasmid>
    </source>
</reference>
<name>A0A7D5GZW9_9EURY</name>
<proteinExistence type="predicted"/>
<dbReference type="Proteomes" id="UP000509750">
    <property type="component" value="Plasmid unnamed2"/>
</dbReference>
<dbReference type="GeneID" id="56031206"/>
<sequence>MYEITDILPAGTLSELEPGTSLLIAAPAMSGKQELALDLLATGLDERDGLLMVTTSETAVECIDELERRVPSFNHDQVGIVDCSGSSQQETIREIATQRVSSPGDLTGISIGTTKLMQQFTSHNISSVRHGLVSVSTLLQFLNLDTVFKFLHIYTTRITDTGGLGIFTVDNVSHDQQTINTIMTEFNGMIELRETETGEREVRIRGIPDVPHDWNSV</sequence>
<keyword evidence="1" id="KW-0614">Plasmid</keyword>
<dbReference type="InterPro" id="IPR027417">
    <property type="entry name" value="P-loop_NTPase"/>
</dbReference>
<dbReference type="Gene3D" id="3.40.50.300">
    <property type="entry name" value="P-loop containing nucleotide triphosphate hydrolases"/>
    <property type="match status" value="1"/>
</dbReference>
<evidence type="ECO:0000313" key="1">
    <source>
        <dbReference type="EMBL" id="QLG29929.1"/>
    </source>
</evidence>
<accession>A0A7D5GZW9</accession>
<protein>
    <recommendedName>
        <fullName evidence="3">RecA-superfamily ATPase, KaiC/GvpD/RAD55 family</fullName>
    </recommendedName>
</protein>
<organism evidence="1 2">
    <name type="scientific">Halorarum halophilum</name>
    <dbReference type="NCBI Taxonomy" id="2743090"/>
    <lineage>
        <taxon>Archaea</taxon>
        <taxon>Methanobacteriati</taxon>
        <taxon>Methanobacteriota</taxon>
        <taxon>Stenosarchaea group</taxon>
        <taxon>Halobacteria</taxon>
        <taxon>Halobacteriales</taxon>
        <taxon>Haloferacaceae</taxon>
        <taxon>Halorarum</taxon>
    </lineage>
</organism>
<geneLocation type="plasmid" evidence="1 2">
    <name>unnamed2</name>
</geneLocation>
<dbReference type="OrthoDB" id="109251at2157"/>
<dbReference type="RefSeq" id="WP_179171503.1">
    <property type="nucleotide sequence ID" value="NZ_CP058531.1"/>
</dbReference>
<dbReference type="Pfam" id="PF24336">
    <property type="entry name" value="DUF7504"/>
    <property type="match status" value="1"/>
</dbReference>
<evidence type="ECO:0008006" key="3">
    <source>
        <dbReference type="Google" id="ProtNLM"/>
    </source>
</evidence>
<evidence type="ECO:0000313" key="2">
    <source>
        <dbReference type="Proteomes" id="UP000509750"/>
    </source>
</evidence>
<dbReference type="AlphaFoldDB" id="A0A7D5GZW9"/>
<dbReference type="InterPro" id="IPR055927">
    <property type="entry name" value="DUF7504"/>
</dbReference>